<feature type="domain" description="Tyr recombinase" evidence="3">
    <location>
        <begin position="234"/>
        <end position="459"/>
    </location>
</feature>
<dbReference type="InterPro" id="IPR002104">
    <property type="entry name" value="Integrase_catalytic"/>
</dbReference>
<dbReference type="PROSITE" id="PS51898">
    <property type="entry name" value="TYR_RECOMBINASE"/>
    <property type="match status" value="1"/>
</dbReference>
<protein>
    <recommendedName>
        <fullName evidence="3">Tyr recombinase domain-containing protein</fullName>
    </recommendedName>
</protein>
<dbReference type="RefSeq" id="WP_141998871.1">
    <property type="nucleotide sequence ID" value="NZ_VFML01000001.1"/>
</dbReference>
<dbReference type="GO" id="GO:0003677">
    <property type="term" value="F:DNA binding"/>
    <property type="evidence" value="ECO:0007669"/>
    <property type="project" value="InterPro"/>
</dbReference>
<dbReference type="Proteomes" id="UP000320876">
    <property type="component" value="Unassembled WGS sequence"/>
</dbReference>
<dbReference type="InterPro" id="IPR013762">
    <property type="entry name" value="Integrase-like_cat_sf"/>
</dbReference>
<evidence type="ECO:0000313" key="5">
    <source>
        <dbReference type="Proteomes" id="UP000320876"/>
    </source>
</evidence>
<dbReference type="GO" id="GO:0015074">
    <property type="term" value="P:DNA integration"/>
    <property type="evidence" value="ECO:0007669"/>
    <property type="project" value="InterPro"/>
</dbReference>
<evidence type="ECO:0000313" key="4">
    <source>
        <dbReference type="EMBL" id="TQJ03273.1"/>
    </source>
</evidence>
<gene>
    <name evidence="4" type="ORF">FB471_3028</name>
</gene>
<accession>A0A542DJK8</accession>
<organism evidence="4 5">
    <name type="scientific">Amycolatopsis cihanbeyliensis</name>
    <dbReference type="NCBI Taxonomy" id="1128664"/>
    <lineage>
        <taxon>Bacteria</taxon>
        <taxon>Bacillati</taxon>
        <taxon>Actinomycetota</taxon>
        <taxon>Actinomycetes</taxon>
        <taxon>Pseudonocardiales</taxon>
        <taxon>Pseudonocardiaceae</taxon>
        <taxon>Amycolatopsis</taxon>
    </lineage>
</organism>
<reference evidence="4 5" key="1">
    <citation type="submission" date="2019-06" db="EMBL/GenBank/DDBJ databases">
        <title>Sequencing the genomes of 1000 actinobacteria strains.</title>
        <authorList>
            <person name="Klenk H.-P."/>
        </authorList>
    </citation>
    <scope>NUCLEOTIDE SEQUENCE [LARGE SCALE GENOMIC DNA]</scope>
    <source>
        <strain evidence="4 5">DSM 45679</strain>
    </source>
</reference>
<dbReference type="InterPro" id="IPR011010">
    <property type="entry name" value="DNA_brk_join_enz"/>
</dbReference>
<evidence type="ECO:0000259" key="3">
    <source>
        <dbReference type="PROSITE" id="PS51898"/>
    </source>
</evidence>
<dbReference type="SUPFAM" id="SSF56349">
    <property type="entry name" value="DNA breaking-rejoining enzymes"/>
    <property type="match status" value="1"/>
</dbReference>
<proteinExistence type="predicted"/>
<dbReference type="EMBL" id="VFML01000001">
    <property type="protein sequence ID" value="TQJ03273.1"/>
    <property type="molecule type" value="Genomic_DNA"/>
</dbReference>
<comment type="caution">
    <text evidence="4">The sequence shown here is derived from an EMBL/GenBank/DDBJ whole genome shotgun (WGS) entry which is preliminary data.</text>
</comment>
<dbReference type="OrthoDB" id="3773913at2"/>
<dbReference type="Gene3D" id="1.10.443.10">
    <property type="entry name" value="Intergrase catalytic core"/>
    <property type="match status" value="1"/>
</dbReference>
<evidence type="ECO:0000256" key="1">
    <source>
        <dbReference type="ARBA" id="ARBA00023172"/>
    </source>
</evidence>
<evidence type="ECO:0000256" key="2">
    <source>
        <dbReference type="SAM" id="MobiDB-lite"/>
    </source>
</evidence>
<dbReference type="GO" id="GO:0006310">
    <property type="term" value="P:DNA recombination"/>
    <property type="evidence" value="ECO:0007669"/>
    <property type="project" value="UniProtKB-KW"/>
</dbReference>
<keyword evidence="1" id="KW-0233">DNA recombination</keyword>
<name>A0A542DJK8_AMYCI</name>
<sequence length="467" mass="51401">METTFDVRVWTTQVRKNKQGKVTSYRVRWQVGGEPFGKSFSTSTLADGFRARLVTAARNGEPFCLNTGLPVSQTKNKTNNVTWYQAACEYADMKWPDSAPKYRRSIAQSLTAITVPMLDGRNLPDPKLLRKALTTAFNPRSRNGELQPDIRQALTVAAKASRNVSELTNPDTLRAVLRALDLKLDGNRASANTVRLRRITLRNAIDFFIEKKYLDSNPLQGIKVKKRKVALRQVDPKSVCNPMQGRMLISAVGMSGKQGPPLEAFFGSIYYAALRPEEAGNLKESNLDLPPPEQDPVTGEVTYGWGDINLDSARPEISGEWTDSGEAGEAGPLKHRERGVGRPVPCPPPLTELFYRHLTRFGTAPDGRLFRGARDGGLVSSSVYGRVWAAAREQVFTAEVAAGPLAKRPYDLRAAAVSTQLNSGVSPMRVAEWAGHSLSVLLRVYARCLDGGDQADRAKLRQNFTSG</sequence>
<keyword evidence="5" id="KW-1185">Reference proteome</keyword>
<feature type="region of interest" description="Disordered" evidence="2">
    <location>
        <begin position="320"/>
        <end position="342"/>
    </location>
</feature>
<dbReference type="AlphaFoldDB" id="A0A542DJK8"/>